<dbReference type="EMBL" id="AACCXK010000014">
    <property type="protein sequence ID" value="EAK0453511.1"/>
    <property type="molecule type" value="Genomic_DNA"/>
</dbReference>
<organism evidence="4">
    <name type="scientific">Campylobacter fetus</name>
    <dbReference type="NCBI Taxonomy" id="196"/>
    <lineage>
        <taxon>Bacteria</taxon>
        <taxon>Pseudomonadati</taxon>
        <taxon>Campylobacterota</taxon>
        <taxon>Epsilonproteobacteria</taxon>
        <taxon>Campylobacterales</taxon>
        <taxon>Campylobacteraceae</taxon>
        <taxon>Campylobacter</taxon>
    </lineage>
</organism>
<gene>
    <name evidence="3" type="ORF">AAH17_07600</name>
    <name evidence="4" type="ORF">AAH24_07070</name>
    <name evidence="1" type="ORF">BVH53_06200</name>
    <name evidence="2" type="ORF">CX802_07825</name>
</gene>
<evidence type="ECO:0000313" key="5">
    <source>
        <dbReference type="Proteomes" id="UP000535509"/>
    </source>
</evidence>
<dbReference type="GO" id="GO:0016740">
    <property type="term" value="F:transferase activity"/>
    <property type="evidence" value="ECO:0007669"/>
    <property type="project" value="UniProtKB-KW"/>
</dbReference>
<evidence type="ECO:0000313" key="2">
    <source>
        <dbReference type="EMBL" id="EAI8859732.1"/>
    </source>
</evidence>
<evidence type="ECO:0000313" key="1">
    <source>
        <dbReference type="EMBL" id="EAI5408288.1"/>
    </source>
</evidence>
<accession>A0A5L8JVI8</accession>
<dbReference type="Gene3D" id="3.40.50.11380">
    <property type="match status" value="1"/>
</dbReference>
<evidence type="ECO:0000313" key="6">
    <source>
        <dbReference type="Proteomes" id="UP000557842"/>
    </source>
</evidence>
<dbReference type="Proteomes" id="UP000557842">
    <property type="component" value="Unassembled WGS sequence"/>
</dbReference>
<dbReference type="EMBL" id="AABQDW010000010">
    <property type="protein sequence ID" value="EAI5408288.1"/>
    <property type="molecule type" value="Genomic_DNA"/>
</dbReference>
<dbReference type="RefSeq" id="WP_011732252.1">
    <property type="nucleotide sequence ID" value="NZ_AABUZP020000015.1"/>
</dbReference>
<keyword evidence="5" id="KW-1185">Reference proteome</keyword>
<reference evidence="4 6" key="1">
    <citation type="submission" date="2018-05" db="EMBL/GenBank/DDBJ databases">
        <authorList>
            <consortium name="PulseNet: The National Subtyping Network for Foodborne Disease Surveillance"/>
            <person name="Tarr C.L."/>
            <person name="Trees E."/>
            <person name="Katz L.S."/>
            <person name="Carleton-Romer H.A."/>
            <person name="Stroika S."/>
            <person name="Kucerova Z."/>
            <person name="Roache K.F."/>
            <person name="Sabol A.L."/>
            <person name="Besser J."/>
            <person name="Gerner-Smidt P."/>
        </authorList>
    </citation>
    <scope>NUCLEOTIDE SEQUENCE</scope>
    <source>
        <strain evidence="3">2014D-0197</strain>
        <strain evidence="1 6">2016D-0221</strain>
        <strain evidence="4">D4313</strain>
        <strain evidence="2 5">PNUSAC001503</strain>
    </source>
</reference>
<protein>
    <submittedName>
        <fullName evidence="4">Glycosyltransferase family 1 protein</fullName>
    </submittedName>
</protein>
<dbReference type="Gene3D" id="3.40.50.2000">
    <property type="entry name" value="Glycogen Phosphorylase B"/>
    <property type="match status" value="1"/>
</dbReference>
<evidence type="ECO:0000313" key="4">
    <source>
        <dbReference type="EMBL" id="EAK0469117.1"/>
    </source>
</evidence>
<dbReference type="Proteomes" id="UP000535509">
    <property type="component" value="Unassembled WGS sequence"/>
</dbReference>
<dbReference type="EMBL" id="AABTCC010000026">
    <property type="protein sequence ID" value="EAI8859732.1"/>
    <property type="molecule type" value="Genomic_DNA"/>
</dbReference>
<keyword evidence="4" id="KW-0808">Transferase</keyword>
<dbReference type="AlphaFoldDB" id="A0A5L8JVI8"/>
<proteinExistence type="predicted"/>
<comment type="caution">
    <text evidence="4">The sequence shown here is derived from an EMBL/GenBank/DDBJ whole genome shotgun (WGS) entry which is preliminary data.</text>
</comment>
<name>A0A5L8JVI8_CAMFE</name>
<evidence type="ECO:0000313" key="3">
    <source>
        <dbReference type="EMBL" id="EAK0453511.1"/>
    </source>
</evidence>
<sequence length="740" mass="87405">MFKSKIDIDILVKKIASGDIPKLSRDELLELRNAFYDFVLNKNDLPPKEYLWLIKVFKDLNLEDKKEFENYIKTADNYLDSCDDINQKLLLVHLKTTCLILNSKTKEAMEYYILNFALLNCSEIPNLANYLEFFEKYCKDISFELYYDVCKKLFDPDYYLKLDNAQQRNILNNNLIIFWKFTNVFVNRQIIKIYDLMLKIFNYFVQNDKYEKAMHITLSMIHFYSNTNQGGGNIQNDIIVPLESMYQRFLNHVNIPTYHTKRHTKKRIGFLKDRIVANSPYKVEYSLIKALMQNDDFRKKYQIYIYSFSTTEKALDDDYTVQELLNLGVKVEAPSFEQFRAQGFYYSYLEKSLLIRDKIIRDEIDILIDFTGSNPLAEFLFVTRSAKKQIYWSHGNTEYDIKSIDLKVSHFQPTSEYKIISVPMDNKFYNPPIDQQLIINERSKYPKDAFILGVISRLVKIDDDRYLHSISEILKQNPKAIYLACGDGGNINRIKAKLDEFGVLDRFYFTGMINPHIYGHIIDLWLNTFPPHVQGESANEYMSKGGAILGYYEPQIFDIDDENIKQIKYDSSKLLVYIENIEDFDKQTEGYDEFISDPYYIILNDKPIKDSILKAKSIIGDKSAYDVRVRIEDGKIIGYDGKFFIYKPFFKENAWYERDYEICTWILQNKDICLINENDHIYGYFTAFNTNEYIKKATMLIKNQKVRAQLKKFNSVYLNACKEITSKNILKDFENIICKK</sequence>
<dbReference type="SUPFAM" id="SSF53756">
    <property type="entry name" value="UDP-Glycosyltransferase/glycogen phosphorylase"/>
    <property type="match status" value="1"/>
</dbReference>
<dbReference type="EMBL" id="AACCXM010000006">
    <property type="protein sequence ID" value="EAK0469117.1"/>
    <property type="molecule type" value="Genomic_DNA"/>
</dbReference>